<evidence type="ECO:0000259" key="1">
    <source>
        <dbReference type="Pfam" id="PF17852"/>
    </source>
</evidence>
<dbReference type="GO" id="GO:0030286">
    <property type="term" value="C:dynein complex"/>
    <property type="evidence" value="ECO:0007669"/>
    <property type="project" value="InterPro"/>
</dbReference>
<proteinExistence type="predicted"/>
<dbReference type="PANTHER" id="PTHR45703">
    <property type="entry name" value="DYNEIN HEAVY CHAIN"/>
    <property type="match status" value="1"/>
</dbReference>
<protein>
    <recommendedName>
        <fullName evidence="1">Dynein heavy chain AAA 5 extension domain-containing protein</fullName>
    </recommendedName>
</protein>
<sequence>LTFIHHHCKLFIETSELHLFHSFTRLMTCMLEGESQSGVSTQWLQCVFLFSLIWGLGSTLTGDSRKLFDTFYRSILVGELEEYPKPVKFKLNKHQLFPEKGTVWDWIYDKKNNGCWVSWLDTSDKTPQITSTKVTELIIQTDETARQRYFLRTYLGMKIPILFIGPTG</sequence>
<feature type="domain" description="Dynein heavy chain AAA 5 extension" evidence="1">
    <location>
        <begin position="1"/>
        <end position="120"/>
    </location>
</feature>
<dbReference type="EMBL" id="GECZ01005247">
    <property type="protein sequence ID" value="JAS64522.1"/>
    <property type="molecule type" value="Transcribed_RNA"/>
</dbReference>
<dbReference type="InterPro" id="IPR041466">
    <property type="entry name" value="Dynein_AAA5_ext"/>
</dbReference>
<dbReference type="Gene3D" id="1.10.472.130">
    <property type="match status" value="1"/>
</dbReference>
<evidence type="ECO:0000313" key="2">
    <source>
        <dbReference type="EMBL" id="JAS64522.1"/>
    </source>
</evidence>
<dbReference type="GO" id="GO:0051959">
    <property type="term" value="F:dynein light intermediate chain binding"/>
    <property type="evidence" value="ECO:0007669"/>
    <property type="project" value="InterPro"/>
</dbReference>
<dbReference type="GO" id="GO:0045505">
    <property type="term" value="F:dynein intermediate chain binding"/>
    <property type="evidence" value="ECO:0007669"/>
    <property type="project" value="InterPro"/>
</dbReference>
<dbReference type="Pfam" id="PF17852">
    <property type="entry name" value="Dynein_AAA_lid"/>
    <property type="match status" value="1"/>
</dbReference>
<dbReference type="InterPro" id="IPR026983">
    <property type="entry name" value="DHC"/>
</dbReference>
<dbReference type="PANTHER" id="PTHR45703:SF1">
    <property type="entry name" value="DYNEINS HEAVY CHAIN"/>
    <property type="match status" value="1"/>
</dbReference>
<dbReference type="AlphaFoldDB" id="A0A1B6GQ13"/>
<accession>A0A1B6GQ13</accession>
<reference evidence="2" key="1">
    <citation type="submission" date="2015-11" db="EMBL/GenBank/DDBJ databases">
        <title>De novo transcriptome assembly of four potential Pierce s Disease insect vectors from Arizona vineyards.</title>
        <authorList>
            <person name="Tassone E.E."/>
        </authorList>
    </citation>
    <scope>NUCLEOTIDE SEQUENCE</scope>
</reference>
<gene>
    <name evidence="2" type="ORF">g.36600</name>
</gene>
<feature type="non-terminal residue" evidence="2">
    <location>
        <position position="1"/>
    </location>
</feature>
<dbReference type="GO" id="GO:0007018">
    <property type="term" value="P:microtubule-based movement"/>
    <property type="evidence" value="ECO:0007669"/>
    <property type="project" value="InterPro"/>
</dbReference>
<organism evidence="2">
    <name type="scientific">Cuerna arida</name>
    <dbReference type="NCBI Taxonomy" id="1464854"/>
    <lineage>
        <taxon>Eukaryota</taxon>
        <taxon>Metazoa</taxon>
        <taxon>Ecdysozoa</taxon>
        <taxon>Arthropoda</taxon>
        <taxon>Hexapoda</taxon>
        <taxon>Insecta</taxon>
        <taxon>Pterygota</taxon>
        <taxon>Neoptera</taxon>
        <taxon>Paraneoptera</taxon>
        <taxon>Hemiptera</taxon>
        <taxon>Auchenorrhyncha</taxon>
        <taxon>Membracoidea</taxon>
        <taxon>Cicadellidae</taxon>
        <taxon>Cicadellinae</taxon>
        <taxon>Proconiini</taxon>
        <taxon>Cuerna</taxon>
    </lineage>
</organism>
<name>A0A1B6GQ13_9HEMI</name>
<feature type="non-terminal residue" evidence="2">
    <location>
        <position position="168"/>
    </location>
</feature>